<proteinExistence type="predicted"/>
<dbReference type="Proteomes" id="UP001434419">
    <property type="component" value="Unassembled WGS sequence"/>
</dbReference>
<dbReference type="InterPro" id="IPR001647">
    <property type="entry name" value="HTH_TetR"/>
</dbReference>
<evidence type="ECO:0000259" key="3">
    <source>
        <dbReference type="PROSITE" id="PS50977"/>
    </source>
</evidence>
<dbReference type="SUPFAM" id="SSF48498">
    <property type="entry name" value="Tetracyclin repressor-like, C-terminal domain"/>
    <property type="match status" value="1"/>
</dbReference>
<comment type="caution">
    <text evidence="4">The sequence shown here is derived from an EMBL/GenBank/DDBJ whole genome shotgun (WGS) entry which is preliminary data.</text>
</comment>
<evidence type="ECO:0000313" key="4">
    <source>
        <dbReference type="EMBL" id="MES5149405.1"/>
    </source>
</evidence>
<dbReference type="SUPFAM" id="SSF46689">
    <property type="entry name" value="Homeodomain-like"/>
    <property type="match status" value="1"/>
</dbReference>
<dbReference type="InterPro" id="IPR054422">
    <property type="entry name" value="TetR-like_HI_0893_C"/>
</dbReference>
<dbReference type="PANTHER" id="PTHR43479">
    <property type="entry name" value="ACREF/ENVCD OPERON REPRESSOR-RELATED"/>
    <property type="match status" value="1"/>
</dbReference>
<keyword evidence="1 2" id="KW-0238">DNA-binding</keyword>
<dbReference type="InterPro" id="IPR009057">
    <property type="entry name" value="Homeodomain-like_sf"/>
</dbReference>
<dbReference type="RefSeq" id="WP_005719107.1">
    <property type="nucleotide sequence ID" value="NZ_CP058996.1"/>
</dbReference>
<dbReference type="PANTHER" id="PTHR43479:SF11">
    <property type="entry name" value="ACREF_ENVCD OPERON REPRESSOR-RELATED"/>
    <property type="match status" value="1"/>
</dbReference>
<sequence length="196" mass="22837">MIVYYTNMRYKDEHKKEAIYEATILLLNKEGFSSTSMSKIAKHAGVSASTIYIYFKNKDDMLKKLYLDTKKKMSAKMFTDTTNDDAKSSLAKVIRNYIDFILDNQDAFLFLQQFTNSPYMTELDEREASTYFTPMYQLVKKGQEEGTFKDVDANLLFAYIEPPITELAKRHFKGEIDFTEERIDVLINLAWSAIKK</sequence>
<gene>
    <name evidence="4" type="ORF">ABVC42_05620</name>
</gene>
<dbReference type="PRINTS" id="PR00455">
    <property type="entry name" value="HTHTETR"/>
</dbReference>
<dbReference type="PROSITE" id="PS50977">
    <property type="entry name" value="HTH_TETR_2"/>
    <property type="match status" value="1"/>
</dbReference>
<feature type="DNA-binding region" description="H-T-H motif" evidence="2">
    <location>
        <begin position="36"/>
        <end position="55"/>
    </location>
</feature>
<feature type="domain" description="HTH tetR-type" evidence="3">
    <location>
        <begin position="13"/>
        <end position="73"/>
    </location>
</feature>
<dbReference type="Pfam" id="PF22604">
    <property type="entry name" value="TetR_HI_0893_C"/>
    <property type="match status" value="1"/>
</dbReference>
<keyword evidence="5" id="KW-1185">Reference proteome</keyword>
<dbReference type="InterPro" id="IPR036271">
    <property type="entry name" value="Tet_transcr_reg_TetR-rel_C_sf"/>
</dbReference>
<accession>A0ABV2B829</accession>
<dbReference type="EMBL" id="JBETVU010000012">
    <property type="protein sequence ID" value="MES5149405.1"/>
    <property type="molecule type" value="Genomic_DNA"/>
</dbReference>
<evidence type="ECO:0000256" key="1">
    <source>
        <dbReference type="ARBA" id="ARBA00023125"/>
    </source>
</evidence>
<dbReference type="Pfam" id="PF00440">
    <property type="entry name" value="TetR_N"/>
    <property type="match status" value="1"/>
</dbReference>
<organism evidence="4 5">
    <name type="scientific">Lactobacillus crispatus</name>
    <dbReference type="NCBI Taxonomy" id="47770"/>
    <lineage>
        <taxon>Bacteria</taxon>
        <taxon>Bacillati</taxon>
        <taxon>Bacillota</taxon>
        <taxon>Bacilli</taxon>
        <taxon>Lactobacillales</taxon>
        <taxon>Lactobacillaceae</taxon>
        <taxon>Lactobacillus</taxon>
    </lineage>
</organism>
<evidence type="ECO:0000313" key="5">
    <source>
        <dbReference type="Proteomes" id="UP001434419"/>
    </source>
</evidence>
<reference evidence="4" key="1">
    <citation type="submission" date="2024-06" db="EMBL/GenBank/DDBJ databases">
        <title>Vaginal Lactobacillus fatty acid response mechanisms reveal a metabolite-targeted strategy for bacterial vaginosis treatment.</title>
        <authorList>
            <person name="Zhu M."/>
            <person name="Blainey P.C."/>
            <person name="Bloom S.M."/>
            <person name="Kwon D.S."/>
        </authorList>
    </citation>
    <scope>NUCLEOTIDE SEQUENCE</scope>
    <source>
        <strain evidence="4">194_F1_1</strain>
    </source>
</reference>
<evidence type="ECO:0000256" key="2">
    <source>
        <dbReference type="PROSITE-ProRule" id="PRU00335"/>
    </source>
</evidence>
<dbReference type="InterPro" id="IPR050624">
    <property type="entry name" value="HTH-type_Tx_Regulator"/>
</dbReference>
<dbReference type="Gene3D" id="1.10.357.10">
    <property type="entry name" value="Tetracycline Repressor, domain 2"/>
    <property type="match status" value="1"/>
</dbReference>
<name>A0ABV2B829_9LACO</name>
<protein>
    <submittedName>
        <fullName evidence="4">TetR/AcrR family transcriptional regulator</fullName>
    </submittedName>
</protein>